<dbReference type="EMBL" id="JAAATY010000001">
    <property type="protein sequence ID" value="NRN62973.1"/>
    <property type="molecule type" value="Genomic_DNA"/>
</dbReference>
<keyword evidence="3" id="KW-1185">Reference proteome</keyword>
<dbReference type="InterPro" id="IPR014710">
    <property type="entry name" value="RmlC-like_jellyroll"/>
</dbReference>
<protein>
    <submittedName>
        <fullName evidence="2">Cupin domain</fullName>
    </submittedName>
</protein>
<dbReference type="InterPro" id="IPR013096">
    <property type="entry name" value="Cupin_2"/>
</dbReference>
<accession>A0ABX2EVJ5</accession>
<reference evidence="2 3" key="1">
    <citation type="submission" date="2020-01" db="EMBL/GenBank/DDBJ databases">
        <title>Kibdelosporangium persica a novel Actinomycetes from a hot desert in Iran.</title>
        <authorList>
            <person name="Safaei N."/>
            <person name="Zaburannyi N."/>
            <person name="Mueller R."/>
            <person name="Wink J."/>
        </authorList>
    </citation>
    <scope>NUCLEOTIDE SEQUENCE [LARGE SCALE GENOMIC DNA]</scope>
    <source>
        <strain evidence="2 3">4NS15</strain>
    </source>
</reference>
<dbReference type="RefSeq" id="WP_173123299.1">
    <property type="nucleotide sequence ID" value="NZ_CBCSGW010000022.1"/>
</dbReference>
<gene>
    <name evidence="2" type="ORF">GC106_1740</name>
</gene>
<feature type="domain" description="Cupin type-2" evidence="1">
    <location>
        <begin position="34"/>
        <end position="99"/>
    </location>
</feature>
<dbReference type="SUPFAM" id="SSF51182">
    <property type="entry name" value="RmlC-like cupins"/>
    <property type="match status" value="1"/>
</dbReference>
<evidence type="ECO:0000313" key="2">
    <source>
        <dbReference type="EMBL" id="NRN62973.1"/>
    </source>
</evidence>
<proteinExistence type="predicted"/>
<dbReference type="Gene3D" id="2.60.120.10">
    <property type="entry name" value="Jelly Rolls"/>
    <property type="match status" value="1"/>
</dbReference>
<name>A0ABX2EVJ5_9PSEU</name>
<dbReference type="Proteomes" id="UP000763557">
    <property type="component" value="Unassembled WGS sequence"/>
</dbReference>
<dbReference type="InterPro" id="IPR011051">
    <property type="entry name" value="RmlC_Cupin_sf"/>
</dbReference>
<dbReference type="Pfam" id="PF07883">
    <property type="entry name" value="Cupin_2"/>
    <property type="match status" value="1"/>
</dbReference>
<evidence type="ECO:0000259" key="1">
    <source>
        <dbReference type="Pfam" id="PF07883"/>
    </source>
</evidence>
<organism evidence="2 3">
    <name type="scientific">Kibdelosporangium persicum</name>
    <dbReference type="NCBI Taxonomy" id="2698649"/>
    <lineage>
        <taxon>Bacteria</taxon>
        <taxon>Bacillati</taxon>
        <taxon>Actinomycetota</taxon>
        <taxon>Actinomycetes</taxon>
        <taxon>Pseudonocardiales</taxon>
        <taxon>Pseudonocardiaceae</taxon>
        <taxon>Kibdelosporangium</taxon>
    </lineage>
</organism>
<sequence>MIVVTTARTVETPNAAMASLATPSLGSKEQSTWRVSMRPGAQGPVHAVDREQVWVLLDGAVEFVVDGSANLVRAGETAILPAGETRQVRVADGPVEALVCMPVGGSVTLPGSDDRRPLPWAE</sequence>
<comment type="caution">
    <text evidence="2">The sequence shown here is derived from an EMBL/GenBank/DDBJ whole genome shotgun (WGS) entry which is preliminary data.</text>
</comment>
<evidence type="ECO:0000313" key="3">
    <source>
        <dbReference type="Proteomes" id="UP000763557"/>
    </source>
</evidence>